<dbReference type="InterPro" id="IPR027417">
    <property type="entry name" value="P-loop_NTPase"/>
</dbReference>
<dbReference type="InterPro" id="IPR002588">
    <property type="entry name" value="Alphavirus-like_MT_dom"/>
</dbReference>
<feature type="compositionally biased region" description="Basic and acidic residues" evidence="6">
    <location>
        <begin position="1124"/>
        <end position="1153"/>
    </location>
</feature>
<dbReference type="GO" id="GO:0006396">
    <property type="term" value="P:RNA processing"/>
    <property type="evidence" value="ECO:0007669"/>
    <property type="project" value="InterPro"/>
</dbReference>
<feature type="region of interest" description="Disordered" evidence="6">
    <location>
        <begin position="183"/>
        <end position="240"/>
    </location>
</feature>
<feature type="region of interest" description="Disordered" evidence="6">
    <location>
        <begin position="67"/>
        <end position="137"/>
    </location>
</feature>
<sequence length="2262" mass="254640">MSSLPHLRSKAYPRATAEQKARRNPPPPIRKFYSSRELTALMRYHQNHPHYIPTVIPSNWGYELPEPAPQRTVLRPPPRRYNATHTSQTPQQRSTPATFRKNGGFQGRPFYKGHSQSQSPRSTAASSRSTSSAKFNPLPTITLKMLAEAKRKAAEASKAKSASKSSSASPGSRYSVLSDLLDDGSSSSLKSSSNGKKKMVQVYVPKTGSQATNSRSSSSEMTKTPPSKFTAAQKGKGKFVSTKTPTIVQRAKVYAATHTPPSMPTALKIYDGRKQVSPFESKRHWERVQYVAKNGSSTSSPTTSADKTPVTAAAPKTKSDNRQRPVRSLTDAYVQAENEKFLRTTANMTKAAALSYGRSTSEPCFLEADENKFESLVSFFQNILKNMRGAVRVHVAGRAGERAFCKAADEVGYKVGPNSVSRVLTYVYGQTPIPSDISIIVSKRGWAHIFQNGFYVGYAPLSMPKWTMIRLAGEQRVYPTIIGNGGCYQIRVKDRWPTLQEYIMADLFHGYSKLDDVWVYDPVKKRAHRGCFGFCWLPLYLKSGCSVVEIPSCPFVRKGDLERRFGRQKYVWNGDLLHLAPSYGSYVDGEHNRLVGAAEIEEISDSLPNLTADSSLGDMVSNVLKRTVLTNNSRFALTLDEVLNSALTSSLTQKKHTRLRIPQVLTVEEKQLLEKVWGHNNFEWGSNTPSPHAFLNAMRAVFNQEYSRCYRHLQVSDVGGNCVTHVLNGDLNVHVCNPICDAKDFNRHLSTIPTLLNEALNKRNNSAEFGRFMMALRAMSTCRKTISQCTVPSTVITMVDVYDISLSELVLGMERKGCVCARLCFMYPPELIATSGLVVYPHTNLSVERIADQVVWCVGQCGDAYVHNAHNVLSYLKTARYVSPSGLLYHVELVAQRGPYMDFCISLTQPTSPLRNAVRKYVTWRGEYSLVRVVVNNPYPHVRTMYLERDFCRRTVMYLGNVCSSFEDRTFEYAVSALRSNMTMMVVGAKIVHKKVEISNDVVFEVASSLLREAVNRRTTTVRFHKSALNMPNKIVAWLRNMWQQVVQFVRSIIGWLTAPVDAELADLMSGTIPYVEDVPDSIMVNLSDATSDVRLLVGGLDEVFDLAAQVAWKAHIETTSANMDKKTEKANQNAEDKTKTSGKNVHKDHSDEMEGFDLDDEVPRAGLFGGGEGNWYDFLLKAQRADVNGDCSRAKLWRLLRKLTRLVKNWKKIPILGWAAKIMGLLIVALKWVYEKLFKPDLPNEEPEVPQTMGERMHNWFSSLMKNTITSVQDTLSNMAAALSKKVVQVVELAVKQLQQKADESMKSAFTTLQHNIACFREAMMMKFNKKAIVPELKKSKWMELAALMMENLCRYGPYVACSTAVFSVGWYIYHNENCRNKLLAGWQYLKTQTVHKYYIDKVKCTFVLLGLMLDVPCFSFASVLCPEKWMYLLSVGSLGRRVMSGSVGYCKLVEAVLLLNRVSELKDLLIHKVERTTADVTIQINAAEAFKEEQLMVLQAEYIARMKKALLTSVEQEKITNLNQVPVEESKPVESKDKILPIEMTLPLPSSPNKKLMADAIQHGSMSTSKGKEIVAKFEKGAKNDFEASGSGLSKSTIKLNEIETTAFTENVSVDTPEKNNQSVEIVDRPPLSEIVLSEVNEKDKKDYKEDNEVVGEKSLEEQEQIINTFLSEFGGGDDNITQSQPNVENMTGEQNVQPVTPTVAITEWQSSMSDIHRLVAESVMSEDDRASTVSHMAQSDFVGNDDETVVNSTIQVAPYIHRYAPSTVSVVSAPQSIDIPIIREFSPLPWERFLHTVGIEEDIYHEFLDNIPQPRNIPTIVKNQPHVDILEFLLYVTHECATIMTLLKRAVHGSLVWDPRRKVLTCPMLHEKDCKPLKMFNEFKPFSYISEGLHFYPTVVADFDTKRIAFAEDLYETKGPFFCVGDVTITHSVIKLRGILFALRRYDNNLFEDKQISYINAVPGAGKTYSIITRAKTTTERLLILTANRASSDELKIELEDQRKKGLVSVATLDSALMHLDRIVHTQFEEMWVDECYMVHVGHINLLLGVIKAKKVVMLGDRRQIPFINRLKGVAICHSFMNIDMAKLEEKCVTYRCPADICWWLSQCRYGKEPAYGQKVKTAAKLRVLKSVKAHPIQSITPDMVEDKEKIMVFTQWEKEKLSADFVNGGRPDLKRKISTVHECQGKTFASVALVRVKPAMDEVFNSMPHRLVALTRHTTSLDFYCIRSRIDQGIGRDVELIEKVTEYVAKTFVIQQCS</sequence>
<accession>A0A8F0FQS9</accession>
<reference evidence="9" key="1">
    <citation type="submission" date="2020-06" db="EMBL/GenBank/DDBJ databases">
        <authorList>
            <person name="Kwibuka y."/>
            <person name="Bisimwa E."/>
            <person name="Blouin A."/>
            <person name="Bragard C."/>
            <person name="Candresse T."/>
            <person name="Faure C."/>
            <person name="Filloux D."/>
            <person name="Lett J.-M."/>
            <person name="Maclot F."/>
            <person name="Marais A."/>
            <person name="Ravelomanantsoa S."/>
            <person name="Vanderschuren H."/>
            <person name="Massart S."/>
        </authorList>
    </citation>
    <scope>NUCLEOTIDE SEQUENCE</scope>
    <source>
        <strain evidence="9">CG-Nmb</strain>
    </source>
</reference>
<evidence type="ECO:0000259" key="7">
    <source>
        <dbReference type="PROSITE" id="PS51657"/>
    </source>
</evidence>
<evidence type="ECO:0000256" key="6">
    <source>
        <dbReference type="SAM" id="MobiDB-lite"/>
    </source>
</evidence>
<evidence type="ECO:0000256" key="2">
    <source>
        <dbReference type="ARBA" id="ARBA00022741"/>
    </source>
</evidence>
<evidence type="ECO:0000256" key="5">
    <source>
        <dbReference type="ARBA" id="ARBA00022840"/>
    </source>
</evidence>
<feature type="region of interest" description="Disordered" evidence="6">
    <location>
        <begin position="1124"/>
        <end position="1157"/>
    </location>
</feature>
<keyword evidence="3" id="KW-0688">Ribosomal frameshifting</keyword>
<name>A0A8F0FQS9_9CLOS</name>
<dbReference type="EMBL" id="MT773587">
    <property type="protein sequence ID" value="QWK51472.1"/>
    <property type="molecule type" value="Genomic_RNA"/>
</dbReference>
<dbReference type="Gene3D" id="3.40.50.300">
    <property type="entry name" value="P-loop containing nucleotide triphosphate hydrolases"/>
    <property type="match status" value="2"/>
</dbReference>
<feature type="compositionally biased region" description="Polar residues" evidence="6">
    <location>
        <begin position="83"/>
        <end position="97"/>
    </location>
</feature>
<evidence type="ECO:0000256" key="3">
    <source>
        <dbReference type="ARBA" id="ARBA00022758"/>
    </source>
</evidence>
<proteinExistence type="predicted"/>
<protein>
    <submittedName>
        <fullName evidence="9">ORF1</fullName>
    </submittedName>
</protein>
<feature type="compositionally biased region" description="Polar residues" evidence="6">
    <location>
        <begin position="207"/>
        <end position="227"/>
    </location>
</feature>
<feature type="region of interest" description="Disordered" evidence="6">
    <location>
        <begin position="1"/>
        <end position="31"/>
    </location>
</feature>
<evidence type="ECO:0000259" key="8">
    <source>
        <dbReference type="PROSITE" id="PS51743"/>
    </source>
</evidence>
<evidence type="ECO:0000256" key="4">
    <source>
        <dbReference type="ARBA" id="ARBA00022801"/>
    </source>
</evidence>
<keyword evidence="5" id="KW-0067">ATP-binding</keyword>
<dbReference type="PROSITE" id="PS51743">
    <property type="entry name" value="ALPHAVIRUS_MT"/>
    <property type="match status" value="1"/>
</dbReference>
<feature type="domain" description="Alphavirus-like MT" evidence="8">
    <location>
        <begin position="683"/>
        <end position="876"/>
    </location>
</feature>
<keyword evidence="1" id="KW-0808">Transferase</keyword>
<dbReference type="GO" id="GO:0016556">
    <property type="term" value="P:mRNA modification"/>
    <property type="evidence" value="ECO:0007669"/>
    <property type="project" value="InterPro"/>
</dbReference>
<dbReference type="GO" id="GO:0008174">
    <property type="term" value="F:mRNA methyltransferase activity"/>
    <property type="evidence" value="ECO:0007669"/>
    <property type="project" value="UniProtKB-UniRule"/>
</dbReference>
<feature type="region of interest" description="Disordered" evidence="6">
    <location>
        <begin position="292"/>
        <end position="327"/>
    </location>
</feature>
<feature type="compositionally biased region" description="Low complexity" evidence="6">
    <location>
        <begin position="183"/>
        <end position="194"/>
    </location>
</feature>
<feature type="compositionally biased region" description="Low complexity" evidence="6">
    <location>
        <begin position="115"/>
        <end position="132"/>
    </location>
</feature>
<reference evidence="9" key="2">
    <citation type="journal article" date="2021" name="Viruses">
        <title>Novel Ampeloviruses Infecting Cassava in Central Africa and the South-West Indian Ocean Islands.</title>
        <authorList>
            <person name="Kwibuka Y."/>
            <person name="Bisimwa E."/>
            <person name="Blouin A.G."/>
            <person name="Bragard C."/>
            <person name="Candresse T."/>
            <person name="Faure C."/>
            <person name="Filloux D."/>
            <person name="Lett J.-M."/>
            <person name="Maclot F."/>
            <person name="Marais A."/>
            <person name="Ravelomanantsoa S."/>
            <person name="Shakir S."/>
            <person name="Vanderschuren H."/>
            <person name="Massart S."/>
        </authorList>
    </citation>
    <scope>NUCLEOTIDE SEQUENCE</scope>
    <source>
        <strain evidence="9">CG-Nmb</strain>
    </source>
</reference>
<keyword evidence="2" id="KW-0547">Nucleotide-binding</keyword>
<dbReference type="Pfam" id="PF01660">
    <property type="entry name" value="Vmethyltransf"/>
    <property type="match status" value="1"/>
</dbReference>
<feature type="domain" description="(+)RNA virus helicase C-terminal" evidence="7">
    <location>
        <begin position="1935"/>
        <end position="2260"/>
    </location>
</feature>
<dbReference type="GO" id="GO:0005524">
    <property type="term" value="F:ATP binding"/>
    <property type="evidence" value="ECO:0007669"/>
    <property type="project" value="UniProtKB-KW"/>
</dbReference>
<dbReference type="GO" id="GO:0075523">
    <property type="term" value="P:viral translational frameshifting"/>
    <property type="evidence" value="ECO:0007669"/>
    <property type="project" value="UniProtKB-KW"/>
</dbReference>
<keyword evidence="4" id="KW-0378">Hydrolase</keyword>
<dbReference type="SUPFAM" id="SSF52540">
    <property type="entry name" value="P-loop containing nucleoside triphosphate hydrolases"/>
    <property type="match status" value="2"/>
</dbReference>
<dbReference type="GO" id="GO:0016787">
    <property type="term" value="F:hydrolase activity"/>
    <property type="evidence" value="ECO:0007669"/>
    <property type="project" value="UniProtKB-KW"/>
</dbReference>
<dbReference type="InterPro" id="IPR027351">
    <property type="entry name" value="(+)RNA_virus_helicase_core_dom"/>
</dbReference>
<dbReference type="Pfam" id="PF01443">
    <property type="entry name" value="Viral_helicase1"/>
    <property type="match status" value="1"/>
</dbReference>
<evidence type="ECO:0000313" key="9">
    <source>
        <dbReference type="EMBL" id="QWK51472.1"/>
    </source>
</evidence>
<dbReference type="GO" id="GO:0003723">
    <property type="term" value="F:RNA binding"/>
    <property type="evidence" value="ECO:0007669"/>
    <property type="project" value="InterPro"/>
</dbReference>
<organism evidence="9">
    <name type="scientific">Manihot esculenta associated ampelovirus 1</name>
    <dbReference type="NCBI Taxonomy" id="2843331"/>
    <lineage>
        <taxon>Viruses</taxon>
        <taxon>Riboviria</taxon>
        <taxon>Orthornavirae</taxon>
        <taxon>Kitrinoviricota</taxon>
        <taxon>Alsuviricetes</taxon>
        <taxon>Martellivirales</taxon>
        <taxon>Closteroviridae</taxon>
        <taxon>Ampelovirus</taxon>
    </lineage>
</organism>
<dbReference type="PROSITE" id="PS51657">
    <property type="entry name" value="PSRV_HELICASE"/>
    <property type="match status" value="1"/>
</dbReference>
<feature type="compositionally biased region" description="Polar residues" evidence="6">
    <location>
        <begin position="294"/>
        <end position="306"/>
    </location>
</feature>
<evidence type="ECO:0000256" key="1">
    <source>
        <dbReference type="ARBA" id="ARBA00022679"/>
    </source>
</evidence>